<proteinExistence type="predicted"/>
<dbReference type="InterPro" id="IPR000601">
    <property type="entry name" value="PKD_dom"/>
</dbReference>
<dbReference type="PANTHER" id="PTHR13246">
    <property type="entry name" value="ENDO BETA N-ACETYLGLUCOSAMINIDASE"/>
    <property type="match status" value="1"/>
</dbReference>
<evidence type="ECO:0000313" key="5">
    <source>
        <dbReference type="Proteomes" id="UP000013781"/>
    </source>
</evidence>
<feature type="domain" description="F5/8 type C" evidence="2">
    <location>
        <begin position="760"/>
        <end position="908"/>
    </location>
</feature>
<evidence type="ECO:0000313" key="3">
    <source>
        <dbReference type="EMBL" id="EOH96573.1"/>
    </source>
</evidence>
<evidence type="ECO:0000313" key="4">
    <source>
        <dbReference type="EMBL" id="EOT65999.1"/>
    </source>
</evidence>
<accession>R2QMY1</accession>
<keyword evidence="6" id="KW-1185">Reference proteome</keyword>
<dbReference type="InterPro" id="IPR013783">
    <property type="entry name" value="Ig-like_fold"/>
</dbReference>
<feature type="signal peptide" evidence="1">
    <location>
        <begin position="1"/>
        <end position="33"/>
    </location>
</feature>
<dbReference type="Pfam" id="PF03644">
    <property type="entry name" value="Glyco_hydro_85"/>
    <property type="match status" value="1"/>
</dbReference>
<sequence>MKRKTWKNVFCCSAALVGFGVGTNLLATTTAYADPAEVRINQENEVLQFDQIPESTALFPETLLSWNPKSDPDAPFNSSKVPLATRVQGKKMNGDQSTKAKVLSIAIVNRHTKGTPSQGGTEKAVYNFTNWQYIDTLVAWAGSSGEGIIVPPSGDVTDSAHRNGVPVVGTVFFPPEAYGGKSEWVEQFVQKDRKGRFPMADKLLEMSSVYGFDGWFINQETNVNEQTATAMKEFMRYLQERKPKNQQVIWYDSMVPSGAVDWQGALNDNNQGYLQDGKKRVSDKLFIDFRWRELATSNAKAVQLNRDPYDLFAGIDVQASGVNTRRKPSSIVGEDGTPLVSLGLYCPDWTLRDGGQYDVDKYWENEKLLWINPQGDPRAVESSKNEWQGVSRYYVEKTPVTSLPFVTNFNVGNGDAFYKNGSKVKEGTFNNRSIQDVMPTYRWVIDNEEGNQLEAAISYEDAFNGGSSIKLSGQMTAGKQTFINLYATQIKANASDTASIVTKGPSEISLGLELKGKEQPLIIQGTQQTLENGWVQTNYSLKPAANKVITAVGLTVKNPSTESTSIYLGQLRMGKEKTVPVSPVKKLTFTGKTIVDDLTESIRMRWETKGKNTTSYRIYREVDGQLQFEGETANTSYTLLNQERRGDTARYLVVPIDSYGREEQRKSSAAVYTFEAMKKPEITVNASSTLVSVNETITLSADVSKSTEKVKWEVIGATPQTAEGEKVSFSFEKSGVYTVKATAINGSGETEVIKENYLHVYDQNAGINIENLAVLPTTTATQGSGYTNESESYRFALDGELKTKWCDNGTEKPWMIADLGAVKTISGFELFHAGAGGESSDWNTRDYDILVSRDGNDWIPVVQHRGNTENQSKDAISLVEARYVKLSLEKAEQNGKTARIYDWQIIGVDQTGIIKP</sequence>
<dbReference type="CDD" id="cd06547">
    <property type="entry name" value="GH85_ENGase"/>
    <property type="match status" value="1"/>
</dbReference>
<dbReference type="eggNOG" id="COG4724">
    <property type="taxonomic scope" value="Bacteria"/>
</dbReference>
<dbReference type="PANTHER" id="PTHR13246:SF1">
    <property type="entry name" value="CYTOSOLIC ENDO-BETA-N-ACETYLGLUCOSAMINIDASE"/>
    <property type="match status" value="1"/>
</dbReference>
<evidence type="ECO:0000259" key="2">
    <source>
        <dbReference type="PROSITE" id="PS50022"/>
    </source>
</evidence>
<dbReference type="GO" id="GO:0005829">
    <property type="term" value="C:cytosol"/>
    <property type="evidence" value="ECO:0007669"/>
    <property type="project" value="UniProtKB-SubCell"/>
</dbReference>
<dbReference type="Pfam" id="PF00754">
    <property type="entry name" value="F5_F8_type_C"/>
    <property type="match status" value="1"/>
</dbReference>
<dbReference type="Gene3D" id="2.60.120.260">
    <property type="entry name" value="Galactose-binding domain-like"/>
    <property type="match status" value="2"/>
</dbReference>
<dbReference type="InterPro" id="IPR022409">
    <property type="entry name" value="PKD/Chitinase_dom"/>
</dbReference>
<dbReference type="InterPro" id="IPR000421">
    <property type="entry name" value="FA58C"/>
</dbReference>
<evidence type="ECO:0000313" key="6">
    <source>
        <dbReference type="Proteomes" id="UP000014157"/>
    </source>
</evidence>
<dbReference type="PATRIC" id="fig|1158609.3.peg.2869"/>
<dbReference type="GO" id="GO:0033925">
    <property type="term" value="F:mannosyl-glycoprotein endo-beta-N-acetylglucosaminidase activity"/>
    <property type="evidence" value="ECO:0007669"/>
    <property type="project" value="InterPro"/>
</dbReference>
<dbReference type="Proteomes" id="UP000013781">
    <property type="component" value="Unassembled WGS sequence"/>
</dbReference>
<dbReference type="EMBL" id="AJAS01000024">
    <property type="protein sequence ID" value="EOH96573.1"/>
    <property type="molecule type" value="Genomic_DNA"/>
</dbReference>
<dbReference type="InterPro" id="IPR035986">
    <property type="entry name" value="PKD_dom_sf"/>
</dbReference>
<dbReference type="eggNOG" id="COG3291">
    <property type="taxonomic scope" value="Bacteria"/>
</dbReference>
<dbReference type="SMART" id="SM00089">
    <property type="entry name" value="PKD"/>
    <property type="match status" value="1"/>
</dbReference>
<protein>
    <recommendedName>
        <fullName evidence="2">F5/8 type C domain-containing protein</fullName>
    </recommendedName>
</protein>
<dbReference type="CDD" id="cd00146">
    <property type="entry name" value="PKD"/>
    <property type="match status" value="1"/>
</dbReference>
<dbReference type="OrthoDB" id="1089471at2"/>
<dbReference type="RefSeq" id="WP_010766255.1">
    <property type="nucleotide sequence ID" value="NZ_ASWB01000003.1"/>
</dbReference>
<evidence type="ECO:0000256" key="1">
    <source>
        <dbReference type="SAM" id="SignalP"/>
    </source>
</evidence>
<dbReference type="EMBL" id="ASWB01000003">
    <property type="protein sequence ID" value="EOT65999.1"/>
    <property type="molecule type" value="Genomic_DNA"/>
</dbReference>
<dbReference type="InterPro" id="IPR005201">
    <property type="entry name" value="TIM_ENGase"/>
</dbReference>
<dbReference type="SUPFAM" id="SSF49299">
    <property type="entry name" value="PKD domain"/>
    <property type="match status" value="1"/>
</dbReference>
<dbReference type="InterPro" id="IPR032979">
    <property type="entry name" value="ENGase"/>
</dbReference>
<dbReference type="Gene3D" id="3.20.20.80">
    <property type="entry name" value="Glycosidases"/>
    <property type="match status" value="1"/>
</dbReference>
<dbReference type="AlphaFoldDB" id="R2QMY1"/>
<dbReference type="HOGENOM" id="CLU_008357_0_0_9"/>
<dbReference type="Gene3D" id="2.60.40.10">
    <property type="entry name" value="Immunoglobulins"/>
    <property type="match status" value="1"/>
</dbReference>
<dbReference type="SUPFAM" id="SSF49785">
    <property type="entry name" value="Galactose-binding domain-like"/>
    <property type="match status" value="1"/>
</dbReference>
<comment type="caution">
    <text evidence="3">The sequence shown here is derived from an EMBL/GenBank/DDBJ whole genome shotgun (WGS) entry which is preliminary data.</text>
</comment>
<reference evidence="3 5" key="1">
    <citation type="submission" date="2013-02" db="EMBL/GenBank/DDBJ databases">
        <title>The Genome Sequence of Enterococcus moraviensis BAA-383.</title>
        <authorList>
            <consortium name="The Broad Institute Genome Sequencing Platform"/>
            <consortium name="The Broad Institute Genome Sequencing Center for Infectious Disease"/>
            <person name="Earl A.M."/>
            <person name="Gilmore M.S."/>
            <person name="Lebreton F."/>
            <person name="Walker B."/>
            <person name="Young S.K."/>
            <person name="Zeng Q."/>
            <person name="Gargeya S."/>
            <person name="Fitzgerald M."/>
            <person name="Haas B."/>
            <person name="Abouelleil A."/>
            <person name="Alvarado L."/>
            <person name="Arachchi H.M."/>
            <person name="Berlin A.M."/>
            <person name="Chapman S.B."/>
            <person name="Dewar J."/>
            <person name="Goldberg J."/>
            <person name="Griggs A."/>
            <person name="Gujja S."/>
            <person name="Hansen M."/>
            <person name="Howarth C."/>
            <person name="Imamovic A."/>
            <person name="Larimer J."/>
            <person name="McCowan C."/>
            <person name="Murphy C."/>
            <person name="Neiman D."/>
            <person name="Pearson M."/>
            <person name="Priest M."/>
            <person name="Roberts A."/>
            <person name="Saif S."/>
            <person name="Shea T."/>
            <person name="Sisk P."/>
            <person name="Sykes S."/>
            <person name="Wortman J."/>
            <person name="Nusbaum C."/>
            <person name="Birren B."/>
        </authorList>
    </citation>
    <scope>NUCLEOTIDE SEQUENCE [LARGE SCALE GENOMIC DNA]</scope>
    <source>
        <strain evidence="3 5">ATCC BAA-383</strain>
    </source>
</reference>
<keyword evidence="1" id="KW-0732">Signal</keyword>
<dbReference type="PROSITE" id="PS50022">
    <property type="entry name" value="FA58C_3"/>
    <property type="match status" value="1"/>
</dbReference>
<dbReference type="Proteomes" id="UP000014157">
    <property type="component" value="Unassembled WGS sequence"/>
</dbReference>
<gene>
    <name evidence="4" type="ORF">I586_02268</name>
    <name evidence="3" type="ORF">UAY_02941</name>
</gene>
<dbReference type="InterPro" id="IPR008979">
    <property type="entry name" value="Galactose-bd-like_sf"/>
</dbReference>
<feature type="chain" id="PRO_5004364562" description="F5/8 type C domain-containing protein" evidence="1">
    <location>
        <begin position="34"/>
        <end position="916"/>
    </location>
</feature>
<dbReference type="Pfam" id="PF00801">
    <property type="entry name" value="PKD"/>
    <property type="match status" value="1"/>
</dbReference>
<reference evidence="4 6" key="2">
    <citation type="submission" date="2013-03" db="EMBL/GenBank/DDBJ databases">
        <title>The Genome Sequence of Enterococcus moraviensis BAA-383 (PacBio/Illumina hybrid assembly).</title>
        <authorList>
            <consortium name="The Broad Institute Genomics Platform"/>
            <consortium name="The Broad Institute Genome Sequencing Center for Infectious Disease"/>
            <person name="Earl A."/>
            <person name="Russ C."/>
            <person name="Gilmore M."/>
            <person name="Surin D."/>
            <person name="Walker B."/>
            <person name="Young S."/>
            <person name="Zeng Q."/>
            <person name="Gargeya S."/>
            <person name="Fitzgerald M."/>
            <person name="Haas B."/>
            <person name="Abouelleil A."/>
            <person name="Allen A.W."/>
            <person name="Alvarado L."/>
            <person name="Arachchi H.M."/>
            <person name="Berlin A.M."/>
            <person name="Chapman S.B."/>
            <person name="Gainer-Dewar J."/>
            <person name="Goldberg J."/>
            <person name="Griggs A."/>
            <person name="Gujja S."/>
            <person name="Hansen M."/>
            <person name="Howarth C."/>
            <person name="Imamovic A."/>
            <person name="Ireland A."/>
            <person name="Larimer J."/>
            <person name="McCowan C."/>
            <person name="Murphy C."/>
            <person name="Pearson M."/>
            <person name="Poon T.W."/>
            <person name="Priest M."/>
            <person name="Roberts A."/>
            <person name="Saif S."/>
            <person name="Shea T."/>
            <person name="Sisk P."/>
            <person name="Sykes S."/>
            <person name="Wortman J."/>
            <person name="Nusbaum C."/>
            <person name="Birren B."/>
        </authorList>
    </citation>
    <scope>NUCLEOTIDE SEQUENCE [LARGE SCALE GENOMIC DNA]</scope>
    <source>
        <strain evidence="4 6">ATCC BAA-383</strain>
    </source>
</reference>
<name>R2QMY1_9ENTE</name>
<organism evidence="3 5">
    <name type="scientific">Enterococcus moraviensis ATCC BAA-383</name>
    <dbReference type="NCBI Taxonomy" id="1158609"/>
    <lineage>
        <taxon>Bacteria</taxon>
        <taxon>Bacillati</taxon>
        <taxon>Bacillota</taxon>
        <taxon>Bacilli</taxon>
        <taxon>Lactobacillales</taxon>
        <taxon>Enterococcaceae</taxon>
        <taxon>Enterococcus</taxon>
    </lineage>
</organism>
<dbReference type="STRING" id="155617.RV09_GL001476"/>